<sequence length="41" mass="4476">MQAYAFPLSACDEHDVAAADLGGIRPKCGLRRCWTPTAARR</sequence>
<name>A0A069AW30_CLODI</name>
<protein>
    <submittedName>
        <fullName evidence="1">Uncharacterized protein</fullName>
    </submittedName>
</protein>
<evidence type="ECO:0000313" key="1">
    <source>
        <dbReference type="EMBL" id="CDT29109.1"/>
    </source>
</evidence>
<dbReference type="AlphaFoldDB" id="A0A069AW30"/>
<gene>
    <name evidence="1" type="ORF">BN1095_4060001</name>
</gene>
<organism evidence="1">
    <name type="scientific">Clostridioides difficile</name>
    <name type="common">Peptoclostridium difficile</name>
    <dbReference type="NCBI Taxonomy" id="1496"/>
    <lineage>
        <taxon>Bacteria</taxon>
        <taxon>Bacillati</taxon>
        <taxon>Bacillota</taxon>
        <taxon>Clostridia</taxon>
        <taxon>Peptostreptococcales</taxon>
        <taxon>Peptostreptococcaceae</taxon>
        <taxon>Clostridioides</taxon>
    </lineage>
</organism>
<accession>A0A069AW30</accession>
<reference evidence="1" key="1">
    <citation type="submission" date="2014-07" db="EMBL/GenBank/DDBJ databases">
        <authorList>
            <person name="Monot Marc"/>
        </authorList>
    </citation>
    <scope>NUCLEOTIDE SEQUENCE</scope>
    <source>
        <strain evidence="1">7032989</strain>
    </source>
</reference>
<dbReference type="EMBL" id="LK933079">
    <property type="protein sequence ID" value="CDT29109.1"/>
    <property type="molecule type" value="Genomic_DNA"/>
</dbReference>
<proteinExistence type="predicted"/>